<gene>
    <name evidence="13" type="ORF">E3P90_00377</name>
</gene>
<feature type="transmembrane region" description="Helical" evidence="11">
    <location>
        <begin position="1802"/>
        <end position="1828"/>
    </location>
</feature>
<evidence type="ECO:0000256" key="2">
    <source>
        <dbReference type="ARBA" id="ARBA00009040"/>
    </source>
</evidence>
<evidence type="ECO:0000256" key="11">
    <source>
        <dbReference type="SAM" id="Phobius"/>
    </source>
</evidence>
<dbReference type="GO" id="GO:0006075">
    <property type="term" value="P:(1-&gt;3)-beta-D-glucan biosynthetic process"/>
    <property type="evidence" value="ECO:0007669"/>
    <property type="project" value="InterPro"/>
</dbReference>
<reference evidence="13 14" key="1">
    <citation type="submission" date="2019-03" db="EMBL/GenBank/DDBJ databases">
        <title>Sequencing 23 genomes of Wallemia ichthyophaga.</title>
        <authorList>
            <person name="Gostincar C."/>
        </authorList>
    </citation>
    <scope>NUCLEOTIDE SEQUENCE [LARGE SCALE GENOMIC DNA]</scope>
    <source>
        <strain evidence="13 14">EXF-8621</strain>
    </source>
</reference>
<feature type="domain" description="1,3-beta-glucan synthase component FKS1-like" evidence="12">
    <location>
        <begin position="265"/>
        <end position="379"/>
    </location>
</feature>
<evidence type="ECO:0000256" key="7">
    <source>
        <dbReference type="ARBA" id="ARBA00022989"/>
    </source>
</evidence>
<feature type="transmembrane region" description="Helical" evidence="11">
    <location>
        <begin position="1693"/>
        <end position="1716"/>
    </location>
</feature>
<feature type="compositionally biased region" description="Basic and acidic residues" evidence="10">
    <location>
        <begin position="1"/>
        <end position="10"/>
    </location>
</feature>
<dbReference type="InterPro" id="IPR003440">
    <property type="entry name" value="Glyco_trans_48_dom"/>
</dbReference>
<feature type="region of interest" description="Disordered" evidence="10">
    <location>
        <begin position="1"/>
        <end position="21"/>
    </location>
</feature>
<comment type="catalytic activity">
    <reaction evidence="9">
        <text>[(1-&gt;3)-beta-D-glucosyl](n) + UDP-alpha-D-glucose = [(1-&gt;3)-beta-D-glucosyl](n+1) + UDP + H(+)</text>
        <dbReference type="Rhea" id="RHEA:21476"/>
        <dbReference type="Rhea" id="RHEA-COMP:11146"/>
        <dbReference type="Rhea" id="RHEA-COMP:14303"/>
        <dbReference type="ChEBI" id="CHEBI:15378"/>
        <dbReference type="ChEBI" id="CHEBI:37671"/>
        <dbReference type="ChEBI" id="CHEBI:58223"/>
        <dbReference type="ChEBI" id="CHEBI:58885"/>
        <dbReference type="EC" id="2.4.1.34"/>
    </reaction>
</comment>
<evidence type="ECO:0000256" key="8">
    <source>
        <dbReference type="ARBA" id="ARBA00023136"/>
    </source>
</evidence>
<keyword evidence="4" id="KW-0328">Glycosyltransferase</keyword>
<proteinExistence type="inferred from homology"/>
<evidence type="ECO:0000256" key="10">
    <source>
        <dbReference type="SAM" id="MobiDB-lite"/>
    </source>
</evidence>
<evidence type="ECO:0000256" key="6">
    <source>
        <dbReference type="ARBA" id="ARBA00022692"/>
    </source>
</evidence>
<evidence type="ECO:0000256" key="1">
    <source>
        <dbReference type="ARBA" id="ARBA00004141"/>
    </source>
</evidence>
<feature type="transmembrane region" description="Helical" evidence="11">
    <location>
        <begin position="496"/>
        <end position="514"/>
    </location>
</feature>
<comment type="caution">
    <text evidence="13">The sequence shown here is derived from an EMBL/GenBank/DDBJ whole genome shotgun (WGS) entry which is preliminary data.</text>
</comment>
<feature type="transmembrane region" description="Helical" evidence="11">
    <location>
        <begin position="634"/>
        <end position="651"/>
    </location>
</feature>
<feature type="transmembrane region" description="Helical" evidence="11">
    <location>
        <begin position="1361"/>
        <end position="1383"/>
    </location>
</feature>
<dbReference type="PANTHER" id="PTHR12741">
    <property type="entry name" value="LYST-INTERACTING PROTEIN LIP5 DOPAMINE RESPONSIVE PROTEIN DRG-1"/>
    <property type="match status" value="1"/>
</dbReference>
<organism evidence="13 14">
    <name type="scientific">Wallemia ichthyophaga</name>
    <dbReference type="NCBI Taxonomy" id="245174"/>
    <lineage>
        <taxon>Eukaryota</taxon>
        <taxon>Fungi</taxon>
        <taxon>Dikarya</taxon>
        <taxon>Basidiomycota</taxon>
        <taxon>Wallemiomycotina</taxon>
        <taxon>Wallemiomycetes</taxon>
        <taxon>Wallemiales</taxon>
        <taxon>Wallemiaceae</taxon>
        <taxon>Wallemia</taxon>
    </lineage>
</organism>
<dbReference type="InterPro" id="IPR026899">
    <property type="entry name" value="FKS1-like_dom1"/>
</dbReference>
<feature type="transmembrane region" description="Helical" evidence="11">
    <location>
        <begin position="526"/>
        <end position="550"/>
    </location>
</feature>
<dbReference type="Pfam" id="PF14288">
    <property type="entry name" value="FKS1_dom1"/>
    <property type="match status" value="1"/>
</dbReference>
<dbReference type="GO" id="GO:0051278">
    <property type="term" value="P:fungal-type cell wall polysaccharide biosynthetic process"/>
    <property type="evidence" value="ECO:0007669"/>
    <property type="project" value="TreeGrafter"/>
</dbReference>
<evidence type="ECO:0000256" key="3">
    <source>
        <dbReference type="ARBA" id="ARBA00012589"/>
    </source>
</evidence>
<comment type="subcellular location">
    <subcellularLocation>
        <location evidence="1">Membrane</location>
        <topology evidence="1">Multi-pass membrane protein</topology>
    </subcellularLocation>
</comment>
<evidence type="ECO:0000313" key="14">
    <source>
        <dbReference type="Proteomes" id="UP000306954"/>
    </source>
</evidence>
<feature type="transmembrane region" description="Helical" evidence="11">
    <location>
        <begin position="459"/>
        <end position="484"/>
    </location>
</feature>
<dbReference type="GO" id="GO:0003843">
    <property type="term" value="F:1,3-beta-D-glucan synthase activity"/>
    <property type="evidence" value="ECO:0007669"/>
    <property type="project" value="UniProtKB-EC"/>
</dbReference>
<feature type="transmembrane region" description="Helical" evidence="11">
    <location>
        <begin position="1658"/>
        <end position="1681"/>
    </location>
</feature>
<dbReference type="InterPro" id="IPR056261">
    <property type="entry name" value="FKS1-like_dom2"/>
</dbReference>
<dbReference type="GO" id="GO:0005886">
    <property type="term" value="C:plasma membrane"/>
    <property type="evidence" value="ECO:0007669"/>
    <property type="project" value="TreeGrafter"/>
</dbReference>
<dbReference type="Pfam" id="PF23605">
    <property type="entry name" value="FKS1_dom2"/>
    <property type="match status" value="1"/>
</dbReference>
<keyword evidence="7 11" id="KW-1133">Transmembrane helix</keyword>
<dbReference type="Proteomes" id="UP000306954">
    <property type="component" value="Unassembled WGS sequence"/>
</dbReference>
<dbReference type="EMBL" id="SPOF01000003">
    <property type="protein sequence ID" value="TIB16742.1"/>
    <property type="molecule type" value="Genomic_DNA"/>
</dbReference>
<name>A0A4T0I918_WALIC</name>
<sequence length="1881" mass="216443">MRSGSRDLNVDTHVSAADTEQYEDIDQLATRKDYDDYNDYKDSSDTLIGDNVFGATATATVRTTVSADSSNQSHQRHQRHQRKPEYFSYPPWTVQPPTPSTSAPPQTLFNSDLQPLQDMYSSWASSLYTPISISEIESIFHDISLYLGFQRDASGNAFEMLMHQFDSRASRMSADQALLTLHADYIGGEHANFKRWFFAAQLDLDDAIGTENNPGMAVLGEAAHEVNATFGQRCYAFLTRNRTRQKSLRSATERWRKVMEQMSSRDRIVQMAVFLLCWTEAGNIRFMPECLCYIFKCANDHYRSLEQIPEHERRILPQGYYLCHIIRPLYRYYRDQVYELVDGRYLKRENDHAKTIGYDDINQLFWYPEGINRIHLADGTRLVNIRPDQRYRALSSVRWDQPFFKSFKEKRTFAHLLVNYNRIWIAHVAVYWFFTAYNAHEVYKRDWESQPARPMQLSASALGGAVASLIMIIGAFAEFSFLPVSWNHFSTLFRKLLLFSITLVLCIGPTYYIATYERDTPFSLNLARGQLAFSIFITAFYTTVPSGRILGDRVSSRARKYVASQTFTASYPKLDSSGRYTSIVLWILVFSCKYVESYCYLSLSSKDPMAALMNISVQNCSDALVGEFFCTHHAKFTLVIMIMMDLVLFFLDTYLWYVIWSTFISVLRSFVLGLSIWTPWKDLYRRIPSMIYSKLLVHNGLPMKPKILAAQVWNTIVLSMYNDHLLSIDHVQRLIYTEIQSKEDGKRTFESPPFFIDFDQKYGTRTELLPSNAEAERRISFFARSLAIKMPESIPVPEMPCFTVLVPHYSEKMLLSLREIIREEDESTRVSLLEYLKQLHPVEWSHFIRDTQTIAEESGMYRTPSATPSASPLMTNLATKPMTTNATPSASPSMTNLATPSMTPAATPLLSPSINISGRTSPGGFGAPRTPLPETLHRSFSDTFASYNNMKAQLPNYTLRTRIWASVRSQTLYRTISGFMNYKKAIKLLYHVETPDLVDRLLDERNHSSVSSEDSQKFGVKHGETSDCDEIDEDTDHMVERALDSMATRKFKFLVSMQRYSKFNAEERENVEILLKTFPDLQIAYIEEIVTPDEDDISEDFDEVRYYSVLIDGHCDKLPNGTRRPKMRIELPGNPILGDGKSDNQNHALIFYRGEYLQLIDANQDNYLEECLKIRNVIAEFESYQTSKHSPYSDWGQHDFYKKSPVAIVGAREYIFSENVGILGDIAAGKEQTFGTMAARALSHIGGKLHYGHPDFLNAIFMTTRGGVAKAQKGLHLNEDIFGGMTAFNRGGRIKHAEYYQCGKGRDLGFGTILNFQTKIGTGMGEQMISREYYYLGTQLPMDRFLTFYYGHGGFHVNNTLVIFSVQIITVTMVFLGTLNATLEDCKHDENGDYVGGQPGCYNLYPVYEWIKRTIVSIFLVFMIAFLPLFMHELMDRGAWKAFIRLTKQFLSLSPVFEVFSTQIYRHSIVTSLTFGGARYIATGRGFATTRISFPLLFSRFAGPSIYMGMRTLLMLTFISLTMWVPHLLYFWFSGLALALAPFAFNPHQFSLYDFIIDYREFLHWMSRGNSKTHANSWISFCRMSRTRVTGYRKKILGLPSEKYLDDSAKAGWQVVLFSEIIWPCFMALIFVIAYMFMNSINNEYVVKPSMLIRILHVTFIPLLLNAMVLLSGFMLSFFYGRKLTGLWQKYPAMVAATVHAFAVLGQIATFEYLWYLENWRGSSTILGIITSMAIQRAFVKSIVATFLSREIKNDETNRAWWSGKWWYTGLGQHIMTHPLREFFAKIAECSLFTADFLTCHILFFILAIPTLIPGFDRIHSIALFWLKPSKQIRPPLYSRKIQMERRRVFYKYGFIFLIIMGCLLSTILIPMIYKDIFFSW</sequence>
<feature type="transmembrane region" description="Helical" evidence="11">
    <location>
        <begin position="1410"/>
        <end position="1431"/>
    </location>
</feature>
<dbReference type="PANTHER" id="PTHR12741:SF48">
    <property type="entry name" value="1,3-BETA-GLUCAN SYNTHASE COMPONENT FKS1-RELATED"/>
    <property type="match status" value="1"/>
</dbReference>
<keyword evidence="8 11" id="KW-0472">Membrane</keyword>
<keyword evidence="5" id="KW-0808">Transferase</keyword>
<dbReference type="EC" id="2.4.1.34" evidence="3"/>
<feature type="transmembrane region" description="Helical" evidence="11">
    <location>
        <begin position="1501"/>
        <end position="1521"/>
    </location>
</feature>
<accession>A0A4T0I918</accession>
<dbReference type="SMART" id="SM01205">
    <property type="entry name" value="FKS1_dom1"/>
    <property type="match status" value="1"/>
</dbReference>
<feature type="compositionally biased region" description="Low complexity" evidence="10">
    <location>
        <begin position="64"/>
        <end position="73"/>
    </location>
</feature>
<evidence type="ECO:0000256" key="5">
    <source>
        <dbReference type="ARBA" id="ARBA00022679"/>
    </source>
</evidence>
<comment type="similarity">
    <text evidence="2">Belongs to the glycosyltransferase 48 family.</text>
</comment>
<feature type="transmembrane region" description="Helical" evidence="11">
    <location>
        <begin position="1527"/>
        <end position="1545"/>
    </location>
</feature>
<feature type="transmembrane region" description="Helical" evidence="11">
    <location>
        <begin position="1849"/>
        <end position="1874"/>
    </location>
</feature>
<feature type="transmembrane region" description="Helical" evidence="11">
    <location>
        <begin position="1615"/>
        <end position="1638"/>
    </location>
</feature>
<evidence type="ECO:0000256" key="9">
    <source>
        <dbReference type="ARBA" id="ARBA00047777"/>
    </source>
</evidence>
<feature type="region of interest" description="Disordered" evidence="10">
    <location>
        <begin position="64"/>
        <end position="104"/>
    </location>
</feature>
<evidence type="ECO:0000256" key="4">
    <source>
        <dbReference type="ARBA" id="ARBA00022676"/>
    </source>
</evidence>
<dbReference type="Pfam" id="PF02364">
    <property type="entry name" value="Glucan_synthase"/>
    <property type="match status" value="1"/>
</dbReference>
<evidence type="ECO:0000313" key="13">
    <source>
        <dbReference type="EMBL" id="TIB16742.1"/>
    </source>
</evidence>
<protein>
    <recommendedName>
        <fullName evidence="3">1,3-beta-glucan synthase</fullName>
        <ecNumber evidence="3">2.4.1.34</ecNumber>
    </recommendedName>
</protein>
<evidence type="ECO:0000259" key="12">
    <source>
        <dbReference type="SMART" id="SM01205"/>
    </source>
</evidence>
<keyword evidence="6 11" id="KW-0812">Transmembrane</keyword>
<dbReference type="GO" id="GO:0000148">
    <property type="term" value="C:1,3-beta-D-glucan synthase complex"/>
    <property type="evidence" value="ECO:0007669"/>
    <property type="project" value="InterPro"/>
</dbReference>